<dbReference type="CDD" id="cd00063">
    <property type="entry name" value="FN3"/>
    <property type="match status" value="1"/>
</dbReference>
<dbReference type="InterPro" id="IPR036116">
    <property type="entry name" value="FN3_sf"/>
</dbReference>
<evidence type="ECO:0000259" key="7">
    <source>
        <dbReference type="PROSITE" id="PS50853"/>
    </source>
</evidence>
<feature type="chain" id="PRO_5018715788" evidence="5">
    <location>
        <begin position="26"/>
        <end position="812"/>
    </location>
</feature>
<dbReference type="PROSITE" id="PS50853">
    <property type="entry name" value="FN3"/>
    <property type="match status" value="1"/>
</dbReference>
<dbReference type="GO" id="GO:0004518">
    <property type="term" value="F:nuclease activity"/>
    <property type="evidence" value="ECO:0007669"/>
    <property type="project" value="UniProtKB-KW"/>
</dbReference>
<evidence type="ECO:0000256" key="1">
    <source>
        <dbReference type="ARBA" id="ARBA00006429"/>
    </source>
</evidence>
<reference evidence="9 10" key="1">
    <citation type="submission" date="2018-12" db="EMBL/GenBank/DDBJ databases">
        <authorList>
            <person name="Yu L."/>
        </authorList>
    </citation>
    <scope>NUCLEOTIDE SEQUENCE [LARGE SCALE GENOMIC DNA]</scope>
    <source>
        <strain evidence="9 10">HAW-EB5</strain>
    </source>
</reference>
<keyword evidence="2" id="KW-0540">Nuclease</keyword>
<dbReference type="InterPro" id="IPR013783">
    <property type="entry name" value="Ig-like_fold"/>
</dbReference>
<sequence>MHSIKKHPIKTFVPLILIASSSAYAAIPDGYYNTADTTNTQTLHSSLHEIIDDHQRFPYTSSSTDTWDILEAADQDPDNSGNVIDVYKNASYTKAGGGNTFYNREHSWPKSYGFPKDGSTNYAYTDTHHLFIADSGYNSSRSNKPYANCDSGCIEKITLVNNNRGGGVNDSSWTIGSGAEGSWETWPGRRGDVARALMYLAVRYEGGTHSITGVSEPDLKLTDDRALIGASNVGANLSVAYMGLKSVLLQWHKEDPVDAFEFRHNEAVYSFQGNRNPFVDHPEYVACVFESDCNFGSGDTLPPSTPTDITATGGSGLIELAWTPNTEQDLLGYNVYRSNSSGGSFIKLNSSVITTSAYTDNNLPGNTTYFYTVTAIDSSSNESPQTGEVFATTEEGTTPAESALWINEFHYDNANTDVGEFIEVAGTEGLNLTGWSIVAYNGNGGSGYKTISLSGIIPDQQAGLGSVSFVASGLQNGAPDGLALVDSNGKVVQFISYEGSFTATDGAAAGMTSADVGVSETTSTPAGYSLQLVGTGVSYADFSWQAPTADSPNQPNTGQVFGSSTPVNQAPTASFNETCINLSCTFDAGTSSDSDGSVISFDWSFGDGGTATGATPLHNYDADGDYTVTLTVTDNDGASASRSTSVTVINVISIPWINEFHYDNKKTDVNEFIEIAGSAGTDLSGWTIEVYNGGNGTVYNTFNLTGVIANQQNGMGTLGFDTLGLQNGAPDGIALVDDSGNLVQFLSYEGTMTATNGAATGETSTDVGVSESSSTKSGYSLQLSGTGKEYADFSWQSATLNTKGALNNNQSF</sequence>
<dbReference type="InterPro" id="IPR003961">
    <property type="entry name" value="FN3_dom"/>
</dbReference>
<feature type="domain" description="PKD" evidence="6">
    <location>
        <begin position="567"/>
        <end position="648"/>
    </location>
</feature>
<dbReference type="AlphaFoldDB" id="A0A3S0LFN7"/>
<dbReference type="InterPro" id="IPR007346">
    <property type="entry name" value="Endonuclease-I"/>
</dbReference>
<dbReference type="SUPFAM" id="SSF54060">
    <property type="entry name" value="His-Me finger endonucleases"/>
    <property type="match status" value="1"/>
</dbReference>
<keyword evidence="10" id="KW-1185">Reference proteome</keyword>
<comment type="caution">
    <text evidence="9">The sequence shown here is derived from an EMBL/GenBank/DDBJ whole genome shotgun (WGS) entry which is preliminary data.</text>
</comment>
<evidence type="ECO:0000259" key="8">
    <source>
        <dbReference type="PROSITE" id="PS51841"/>
    </source>
</evidence>
<gene>
    <name evidence="9" type="ORF">EKG39_01455</name>
</gene>
<dbReference type="OrthoDB" id="9800417at2"/>
<name>A0A3S0LFN7_9GAMM</name>
<dbReference type="InterPro" id="IPR022409">
    <property type="entry name" value="PKD/Chitinase_dom"/>
</dbReference>
<evidence type="ECO:0000313" key="9">
    <source>
        <dbReference type="EMBL" id="RTR34370.1"/>
    </source>
</evidence>
<dbReference type="EMBL" id="RXNV01000001">
    <property type="protein sequence ID" value="RTR34370.1"/>
    <property type="molecule type" value="Genomic_DNA"/>
</dbReference>
<dbReference type="PROSITE" id="PS50093">
    <property type="entry name" value="PKD"/>
    <property type="match status" value="1"/>
</dbReference>
<proteinExistence type="inferred from homology"/>
<dbReference type="Pfam" id="PF04231">
    <property type="entry name" value="Endonuclease_1"/>
    <property type="match status" value="1"/>
</dbReference>
<evidence type="ECO:0000259" key="6">
    <source>
        <dbReference type="PROSITE" id="PS50093"/>
    </source>
</evidence>
<dbReference type="InterPro" id="IPR035986">
    <property type="entry name" value="PKD_dom_sf"/>
</dbReference>
<dbReference type="InterPro" id="IPR044925">
    <property type="entry name" value="His-Me_finger_sf"/>
</dbReference>
<dbReference type="CDD" id="cd00146">
    <property type="entry name" value="PKD"/>
    <property type="match status" value="1"/>
</dbReference>
<keyword evidence="5" id="KW-0732">Signal</keyword>
<dbReference type="SUPFAM" id="SSF49299">
    <property type="entry name" value="PKD domain"/>
    <property type="match status" value="1"/>
</dbReference>
<dbReference type="GO" id="GO:0016787">
    <property type="term" value="F:hydrolase activity"/>
    <property type="evidence" value="ECO:0007669"/>
    <property type="project" value="UniProtKB-KW"/>
</dbReference>
<feature type="domain" description="LTD" evidence="8">
    <location>
        <begin position="395"/>
        <end position="505"/>
    </location>
</feature>
<evidence type="ECO:0000256" key="2">
    <source>
        <dbReference type="ARBA" id="ARBA00022722"/>
    </source>
</evidence>
<comment type="similarity">
    <text evidence="1">Belongs to the EndA/NucM nuclease family.</text>
</comment>
<feature type="compositionally biased region" description="Low complexity" evidence="4">
    <location>
        <begin position="756"/>
        <end position="765"/>
    </location>
</feature>
<dbReference type="PROSITE" id="PS51841">
    <property type="entry name" value="LTD"/>
    <property type="match status" value="2"/>
</dbReference>
<dbReference type="RefSeq" id="WP_126503541.1">
    <property type="nucleotide sequence ID" value="NZ_RXNV01000001.1"/>
</dbReference>
<dbReference type="InterPro" id="IPR000601">
    <property type="entry name" value="PKD_dom"/>
</dbReference>
<dbReference type="SUPFAM" id="SSF49265">
    <property type="entry name" value="Fibronectin type III"/>
    <property type="match status" value="1"/>
</dbReference>
<dbReference type="Proteomes" id="UP000282060">
    <property type="component" value="Unassembled WGS sequence"/>
</dbReference>
<accession>A0A3S0LFN7</accession>
<dbReference type="PANTHER" id="PTHR33607:SF2">
    <property type="entry name" value="ENDONUCLEASE-1"/>
    <property type="match status" value="1"/>
</dbReference>
<evidence type="ECO:0000256" key="4">
    <source>
        <dbReference type="SAM" id="MobiDB-lite"/>
    </source>
</evidence>
<feature type="domain" description="LTD" evidence="8">
    <location>
        <begin position="645"/>
        <end position="750"/>
    </location>
</feature>
<dbReference type="PANTHER" id="PTHR33607">
    <property type="entry name" value="ENDONUCLEASE-1"/>
    <property type="match status" value="1"/>
</dbReference>
<evidence type="ECO:0000256" key="5">
    <source>
        <dbReference type="SAM" id="SignalP"/>
    </source>
</evidence>
<feature type="region of interest" description="Disordered" evidence="4">
    <location>
        <begin position="546"/>
        <end position="565"/>
    </location>
</feature>
<evidence type="ECO:0000256" key="3">
    <source>
        <dbReference type="ARBA" id="ARBA00022801"/>
    </source>
</evidence>
<evidence type="ECO:0000313" key="10">
    <source>
        <dbReference type="Proteomes" id="UP000282060"/>
    </source>
</evidence>
<feature type="region of interest" description="Disordered" evidence="4">
    <location>
        <begin position="756"/>
        <end position="780"/>
    </location>
</feature>
<dbReference type="Pfam" id="PF18911">
    <property type="entry name" value="PKD_4"/>
    <property type="match status" value="1"/>
</dbReference>
<organism evidence="9 10">
    <name type="scientific">Shewanella atlantica</name>
    <dbReference type="NCBI Taxonomy" id="271099"/>
    <lineage>
        <taxon>Bacteria</taxon>
        <taxon>Pseudomonadati</taxon>
        <taxon>Pseudomonadota</taxon>
        <taxon>Gammaproteobacteria</taxon>
        <taxon>Alteromonadales</taxon>
        <taxon>Shewanellaceae</taxon>
        <taxon>Shewanella</taxon>
    </lineage>
</organism>
<dbReference type="SMART" id="SM00060">
    <property type="entry name" value="FN3"/>
    <property type="match status" value="2"/>
</dbReference>
<feature type="compositionally biased region" description="Polar residues" evidence="4">
    <location>
        <begin position="766"/>
        <end position="780"/>
    </location>
</feature>
<protein>
    <submittedName>
        <fullName evidence="9">PKD domain-containing protein</fullName>
    </submittedName>
</protein>
<dbReference type="Gene3D" id="2.60.40.10">
    <property type="entry name" value="Immunoglobulins"/>
    <property type="match status" value="2"/>
</dbReference>
<feature type="signal peptide" evidence="5">
    <location>
        <begin position="1"/>
        <end position="25"/>
    </location>
</feature>
<dbReference type="InterPro" id="IPR001322">
    <property type="entry name" value="Lamin_tail_dom"/>
</dbReference>
<feature type="domain" description="Fibronectin type-III" evidence="7">
    <location>
        <begin position="302"/>
        <end position="396"/>
    </location>
</feature>
<keyword evidence="3" id="KW-0378">Hydrolase</keyword>
<dbReference type="SMART" id="SM00089">
    <property type="entry name" value="PKD"/>
    <property type="match status" value="1"/>
</dbReference>